<feature type="chain" id="PRO_5030877286" description="DUF5666 domain-containing protein" evidence="1">
    <location>
        <begin position="20"/>
        <end position="150"/>
    </location>
</feature>
<gene>
    <name evidence="2" type="ORF">HNP52_003033</name>
</gene>
<evidence type="ECO:0000256" key="1">
    <source>
        <dbReference type="SAM" id="SignalP"/>
    </source>
</evidence>
<accession>A0A7W7NTI4</accession>
<dbReference type="Proteomes" id="UP000575241">
    <property type="component" value="Unassembled WGS sequence"/>
</dbReference>
<feature type="signal peptide" evidence="1">
    <location>
        <begin position="1"/>
        <end position="19"/>
    </location>
</feature>
<evidence type="ECO:0008006" key="4">
    <source>
        <dbReference type="Google" id="ProtNLM"/>
    </source>
</evidence>
<reference evidence="2 3" key="1">
    <citation type="submission" date="2020-08" db="EMBL/GenBank/DDBJ databases">
        <title>Functional genomics of gut bacteria from endangered species of beetles.</title>
        <authorList>
            <person name="Carlos-Shanley C."/>
        </authorList>
    </citation>
    <scope>NUCLEOTIDE SEQUENCE [LARGE SCALE GENOMIC DNA]</scope>
    <source>
        <strain evidence="2 3">S00224</strain>
    </source>
</reference>
<sequence>MNKLLLTLGALLLSPAAFAQEASGGAEVVSPMNSSMLVKMNTSISSTASKPGDPITGMLIDPRELRGAVIEGKVVRADHAILDFAFDRIIVGGKVIPIQSRIVSLTSSKGNEGRDDLDNRVRIEGVGIIAFGTATAVDEGAEVRITAWKR</sequence>
<evidence type="ECO:0000313" key="3">
    <source>
        <dbReference type="Proteomes" id="UP000575241"/>
    </source>
</evidence>
<dbReference type="RefSeq" id="WP_184168464.1">
    <property type="nucleotide sequence ID" value="NZ_JACHLN010000003.1"/>
</dbReference>
<name>A0A7W7NTI4_9SPHN</name>
<comment type="caution">
    <text evidence="2">The sequence shown here is derived from an EMBL/GenBank/DDBJ whole genome shotgun (WGS) entry which is preliminary data.</text>
</comment>
<keyword evidence="3" id="KW-1185">Reference proteome</keyword>
<dbReference type="EMBL" id="JACHLN010000003">
    <property type="protein sequence ID" value="MBB4839941.1"/>
    <property type="molecule type" value="Genomic_DNA"/>
</dbReference>
<keyword evidence="1" id="KW-0732">Signal</keyword>
<proteinExistence type="predicted"/>
<organism evidence="2 3">
    <name type="scientific">Sphingomonas kyeonggiensis</name>
    <dbReference type="NCBI Taxonomy" id="1268553"/>
    <lineage>
        <taxon>Bacteria</taxon>
        <taxon>Pseudomonadati</taxon>
        <taxon>Pseudomonadota</taxon>
        <taxon>Alphaproteobacteria</taxon>
        <taxon>Sphingomonadales</taxon>
        <taxon>Sphingomonadaceae</taxon>
        <taxon>Sphingomonas</taxon>
    </lineage>
</organism>
<evidence type="ECO:0000313" key="2">
    <source>
        <dbReference type="EMBL" id="MBB4839941.1"/>
    </source>
</evidence>
<protein>
    <recommendedName>
        <fullName evidence="4">DUF5666 domain-containing protein</fullName>
    </recommendedName>
</protein>
<dbReference type="AlphaFoldDB" id="A0A7W7NTI4"/>